<dbReference type="SUPFAM" id="SSF55874">
    <property type="entry name" value="ATPase domain of HSP90 chaperone/DNA topoisomerase II/histidine kinase"/>
    <property type="match status" value="1"/>
</dbReference>
<keyword evidence="3" id="KW-0597">Phosphoprotein</keyword>
<sequence>MRSANLSVISTELRQRLKRLWAACLLPLYKHTILVLSIIFCSGTLLALWYLSHATTTLMQSAALQGITMHAESLMELRNLYTSEVVDRLSDHNIEVTHDYLDKPGAIPLPATFSMELGRRISLLGSGMVVRLYSNYPFPWRKDGGAHDDFEQQALAALQAHPQQPYYRFENFQGRASLRYATADVMHAECISCHNARPDSPKHDWKVGDVRGVLEIIRPLDSVVAQSHADLRDVFILFGALLALGLGALALVITRLRRVSVELEDQVVQRTTQLAAANQELEAFSYSVSHDLRAPLRSIDGFSRALLDDYSAHLDETGKDYLQRVRAATQRMGQLIDDMLKLSRVTRSEMSFETVNLSMLAQTVADELQQAQPERHVEFVCTPGMTVRGDAHLLRVALENLLGNAWKFTSKREQAHIEIGVTHQVEASVYFVRDNGAGFDMAYVGKLFAAFQRLHAMTEFPGTGIGLATVQRIIHRHGGRVWAEGEPDKGSTFYFTLP</sequence>
<evidence type="ECO:0000256" key="4">
    <source>
        <dbReference type="ARBA" id="ARBA00022679"/>
    </source>
</evidence>
<dbReference type="InterPro" id="IPR036890">
    <property type="entry name" value="HATPase_C_sf"/>
</dbReference>
<dbReference type="PANTHER" id="PTHR42878">
    <property type="entry name" value="TWO-COMPONENT HISTIDINE KINASE"/>
    <property type="match status" value="1"/>
</dbReference>
<dbReference type="Pfam" id="PF00512">
    <property type="entry name" value="HisKA"/>
    <property type="match status" value="1"/>
</dbReference>
<keyword evidence="6" id="KW-0472">Membrane</keyword>
<dbReference type="InterPro" id="IPR003594">
    <property type="entry name" value="HATPase_dom"/>
</dbReference>
<accession>A0ABN8ATC4</accession>
<dbReference type="InterPro" id="IPR003661">
    <property type="entry name" value="HisK_dim/P_dom"/>
</dbReference>
<dbReference type="Gene3D" id="1.10.287.130">
    <property type="match status" value="1"/>
</dbReference>
<dbReference type="InterPro" id="IPR021796">
    <property type="entry name" value="Tll0287-like_dom"/>
</dbReference>
<evidence type="ECO:0000259" key="7">
    <source>
        <dbReference type="PROSITE" id="PS50109"/>
    </source>
</evidence>
<reference evidence="8 9" key="1">
    <citation type="submission" date="2021-10" db="EMBL/GenBank/DDBJ databases">
        <authorList>
            <person name="Koch H."/>
        </authorList>
    </citation>
    <scope>NUCLEOTIDE SEQUENCE [LARGE SCALE GENOMIC DNA]</scope>
    <source>
        <strain evidence="8">6680</strain>
    </source>
</reference>
<dbReference type="EC" id="2.7.13.3" evidence="2"/>
<keyword evidence="6" id="KW-1133">Transmembrane helix</keyword>
<dbReference type="PRINTS" id="PR00344">
    <property type="entry name" value="BCTRLSENSOR"/>
</dbReference>
<dbReference type="InterPro" id="IPR004358">
    <property type="entry name" value="Sig_transdc_His_kin-like_C"/>
</dbReference>
<gene>
    <name evidence="8" type="ORF">NTG6680_2381</name>
</gene>
<evidence type="ECO:0000256" key="1">
    <source>
        <dbReference type="ARBA" id="ARBA00000085"/>
    </source>
</evidence>
<evidence type="ECO:0000256" key="2">
    <source>
        <dbReference type="ARBA" id="ARBA00012438"/>
    </source>
</evidence>
<evidence type="ECO:0000256" key="6">
    <source>
        <dbReference type="SAM" id="Phobius"/>
    </source>
</evidence>
<dbReference type="PANTHER" id="PTHR42878:SF15">
    <property type="entry name" value="BACTERIOPHYTOCHROME"/>
    <property type="match status" value="1"/>
</dbReference>
<dbReference type="SMART" id="SM00387">
    <property type="entry name" value="HATPase_c"/>
    <property type="match status" value="1"/>
</dbReference>
<organism evidence="8 9">
    <name type="scientific">Candidatus Nitrotoga arctica</name>
    <dbReference type="NCBI Taxonomy" id="453162"/>
    <lineage>
        <taxon>Bacteria</taxon>
        <taxon>Pseudomonadati</taxon>
        <taxon>Pseudomonadota</taxon>
        <taxon>Betaproteobacteria</taxon>
        <taxon>Nitrosomonadales</taxon>
        <taxon>Gallionellaceae</taxon>
        <taxon>Candidatus Nitrotoga</taxon>
    </lineage>
</organism>
<evidence type="ECO:0000256" key="5">
    <source>
        <dbReference type="ARBA" id="ARBA00022777"/>
    </source>
</evidence>
<keyword evidence="6" id="KW-0812">Transmembrane</keyword>
<proteinExistence type="predicted"/>
<dbReference type="Gene3D" id="3.30.565.10">
    <property type="entry name" value="Histidine kinase-like ATPase, C-terminal domain"/>
    <property type="match status" value="1"/>
</dbReference>
<feature type="transmembrane region" description="Helical" evidence="6">
    <location>
        <begin position="20"/>
        <end position="51"/>
    </location>
</feature>
<dbReference type="RefSeq" id="WP_239797387.1">
    <property type="nucleotide sequence ID" value="NZ_OU912926.1"/>
</dbReference>
<dbReference type="InterPro" id="IPR050351">
    <property type="entry name" value="BphY/WalK/GraS-like"/>
</dbReference>
<name>A0ABN8ATC4_9PROT</name>
<dbReference type="SUPFAM" id="SSF47384">
    <property type="entry name" value="Homodimeric domain of signal transducing histidine kinase"/>
    <property type="match status" value="1"/>
</dbReference>
<feature type="transmembrane region" description="Helical" evidence="6">
    <location>
        <begin position="234"/>
        <end position="253"/>
    </location>
</feature>
<dbReference type="InterPro" id="IPR005467">
    <property type="entry name" value="His_kinase_dom"/>
</dbReference>
<dbReference type="SMART" id="SM00388">
    <property type="entry name" value="HisKA"/>
    <property type="match status" value="1"/>
</dbReference>
<dbReference type="PROSITE" id="PS50109">
    <property type="entry name" value="HIS_KIN"/>
    <property type="match status" value="1"/>
</dbReference>
<protein>
    <recommendedName>
        <fullName evidence="2">histidine kinase</fullName>
        <ecNumber evidence="2">2.7.13.3</ecNumber>
    </recommendedName>
</protein>
<dbReference type="Pfam" id="PF02518">
    <property type="entry name" value="HATPase_c"/>
    <property type="match status" value="1"/>
</dbReference>
<evidence type="ECO:0000313" key="9">
    <source>
        <dbReference type="Proteomes" id="UP000839052"/>
    </source>
</evidence>
<keyword evidence="9" id="KW-1185">Reference proteome</keyword>
<evidence type="ECO:0000256" key="3">
    <source>
        <dbReference type="ARBA" id="ARBA00022553"/>
    </source>
</evidence>
<dbReference type="Pfam" id="PF11845">
    <property type="entry name" value="Tll0287-like"/>
    <property type="match status" value="1"/>
</dbReference>
<keyword evidence="4 8" id="KW-0808">Transferase</keyword>
<dbReference type="GO" id="GO:0004673">
    <property type="term" value="F:protein histidine kinase activity"/>
    <property type="evidence" value="ECO:0007669"/>
    <property type="project" value="UniProtKB-EC"/>
</dbReference>
<dbReference type="EMBL" id="OU912926">
    <property type="protein sequence ID" value="CAG9933630.1"/>
    <property type="molecule type" value="Genomic_DNA"/>
</dbReference>
<evidence type="ECO:0000313" key="8">
    <source>
        <dbReference type="EMBL" id="CAG9933630.1"/>
    </source>
</evidence>
<feature type="domain" description="Histidine kinase" evidence="7">
    <location>
        <begin position="287"/>
        <end position="498"/>
    </location>
</feature>
<dbReference type="Proteomes" id="UP000839052">
    <property type="component" value="Chromosome"/>
</dbReference>
<dbReference type="InterPro" id="IPR036097">
    <property type="entry name" value="HisK_dim/P_sf"/>
</dbReference>
<comment type="catalytic activity">
    <reaction evidence="1">
        <text>ATP + protein L-histidine = ADP + protein N-phospho-L-histidine.</text>
        <dbReference type="EC" id="2.7.13.3"/>
    </reaction>
</comment>
<dbReference type="CDD" id="cd00082">
    <property type="entry name" value="HisKA"/>
    <property type="match status" value="1"/>
</dbReference>
<keyword evidence="5 8" id="KW-0418">Kinase</keyword>